<evidence type="ECO:0000256" key="3">
    <source>
        <dbReference type="ARBA" id="ARBA00023002"/>
    </source>
</evidence>
<protein>
    <recommendedName>
        <fullName evidence="8">Cytochrome P450</fullName>
    </recommendedName>
</protein>
<evidence type="ECO:0000313" key="7">
    <source>
        <dbReference type="Proteomes" id="UP000794436"/>
    </source>
</evidence>
<name>A0A8K1CAZ4_PYTOL</name>
<dbReference type="SUPFAM" id="SSF48264">
    <property type="entry name" value="Cytochrome P450"/>
    <property type="match status" value="1"/>
</dbReference>
<dbReference type="GO" id="GO:0020037">
    <property type="term" value="F:heme binding"/>
    <property type="evidence" value="ECO:0007669"/>
    <property type="project" value="InterPro"/>
</dbReference>
<dbReference type="PRINTS" id="PR00385">
    <property type="entry name" value="P450"/>
</dbReference>
<keyword evidence="4 5" id="KW-0408">Iron</keyword>
<dbReference type="GO" id="GO:0016705">
    <property type="term" value="F:oxidoreductase activity, acting on paired donors, with incorporation or reduction of molecular oxygen"/>
    <property type="evidence" value="ECO:0007669"/>
    <property type="project" value="InterPro"/>
</dbReference>
<comment type="caution">
    <text evidence="6">The sequence shown here is derived from an EMBL/GenBank/DDBJ whole genome shotgun (WGS) entry which is preliminary data.</text>
</comment>
<evidence type="ECO:0000256" key="2">
    <source>
        <dbReference type="ARBA" id="ARBA00022723"/>
    </source>
</evidence>
<dbReference type="Gene3D" id="1.10.630.10">
    <property type="entry name" value="Cytochrome P450"/>
    <property type="match status" value="1"/>
</dbReference>
<dbReference type="PANTHER" id="PTHR24296">
    <property type="entry name" value="CYTOCHROME P450"/>
    <property type="match status" value="1"/>
</dbReference>
<organism evidence="6 7">
    <name type="scientific">Pythium oligandrum</name>
    <name type="common">Mycoparasitic fungus</name>
    <dbReference type="NCBI Taxonomy" id="41045"/>
    <lineage>
        <taxon>Eukaryota</taxon>
        <taxon>Sar</taxon>
        <taxon>Stramenopiles</taxon>
        <taxon>Oomycota</taxon>
        <taxon>Peronosporomycetes</taxon>
        <taxon>Pythiales</taxon>
        <taxon>Pythiaceae</taxon>
        <taxon>Pythium</taxon>
    </lineage>
</organism>
<dbReference type="EMBL" id="SPLM01000109">
    <property type="protein sequence ID" value="TMW59363.1"/>
    <property type="molecule type" value="Genomic_DNA"/>
</dbReference>
<keyword evidence="5" id="KW-0349">Heme</keyword>
<comment type="similarity">
    <text evidence="1">Belongs to the cytochrome P450 family.</text>
</comment>
<evidence type="ECO:0000313" key="6">
    <source>
        <dbReference type="EMBL" id="TMW59363.1"/>
    </source>
</evidence>
<keyword evidence="3" id="KW-0560">Oxidoreductase</keyword>
<dbReference type="InterPro" id="IPR002401">
    <property type="entry name" value="Cyt_P450_E_grp-I"/>
</dbReference>
<feature type="binding site" description="axial binding residue" evidence="5">
    <location>
        <position position="270"/>
    </location>
    <ligand>
        <name>heme</name>
        <dbReference type="ChEBI" id="CHEBI:30413"/>
    </ligand>
    <ligandPart>
        <name>Fe</name>
        <dbReference type="ChEBI" id="CHEBI:18248"/>
    </ligandPart>
</feature>
<evidence type="ECO:0000256" key="5">
    <source>
        <dbReference type="PIRSR" id="PIRSR602401-1"/>
    </source>
</evidence>
<dbReference type="Proteomes" id="UP000794436">
    <property type="component" value="Unassembled WGS sequence"/>
</dbReference>
<dbReference type="GO" id="GO:0004497">
    <property type="term" value="F:monooxygenase activity"/>
    <property type="evidence" value="ECO:0007669"/>
    <property type="project" value="InterPro"/>
</dbReference>
<reference evidence="6" key="1">
    <citation type="submission" date="2019-03" db="EMBL/GenBank/DDBJ databases">
        <title>Long read genome sequence of the mycoparasitic Pythium oligandrum ATCC 38472 isolated from sugarbeet rhizosphere.</title>
        <authorList>
            <person name="Gaulin E."/>
        </authorList>
    </citation>
    <scope>NUCLEOTIDE SEQUENCE</scope>
    <source>
        <strain evidence="6">ATCC 38472_TT</strain>
    </source>
</reference>
<dbReference type="AlphaFoldDB" id="A0A8K1CAZ4"/>
<dbReference type="GO" id="GO:0005506">
    <property type="term" value="F:iron ion binding"/>
    <property type="evidence" value="ECO:0007669"/>
    <property type="project" value="InterPro"/>
</dbReference>
<dbReference type="InterPro" id="IPR001128">
    <property type="entry name" value="Cyt_P450"/>
</dbReference>
<sequence length="325" mass="37046">MENNTQVDLKKLFLEFTMSTFMEMGVGQDLDWIGREERHPFEGPSMKRWLNIGKEKMFAEYCTTLKTFINGVVQESIERVMEKRANGIVTNEQEAVKSIVELFVEQSDEDADGLRSEDLIEFILTFVIATRDTTALTLSWMFYELGRNPHVVETTRKEMEEKLDVKKDAYLTAKDIRSLTYLEAVTKESLRFHPVAPFTTRQASKDAFVCGDIPVKKGQTVGLSVYPVSRNPMVWGPDAHEFKPERWVDPQTGSIKITKLFTFASGPRICVGMGLAMMELRVVSVNLLRNYHFDVDLSKNDGSYTSGVTLILKYPLLVNVKRVST</sequence>
<dbReference type="Pfam" id="PF00067">
    <property type="entry name" value="p450"/>
    <property type="match status" value="1"/>
</dbReference>
<keyword evidence="2 5" id="KW-0479">Metal-binding</keyword>
<proteinExistence type="inferred from homology"/>
<comment type="cofactor">
    <cofactor evidence="5">
        <name>heme</name>
        <dbReference type="ChEBI" id="CHEBI:30413"/>
    </cofactor>
</comment>
<keyword evidence="7" id="KW-1185">Reference proteome</keyword>
<evidence type="ECO:0008006" key="8">
    <source>
        <dbReference type="Google" id="ProtNLM"/>
    </source>
</evidence>
<dbReference type="InterPro" id="IPR036396">
    <property type="entry name" value="Cyt_P450_sf"/>
</dbReference>
<evidence type="ECO:0000256" key="4">
    <source>
        <dbReference type="ARBA" id="ARBA00023004"/>
    </source>
</evidence>
<gene>
    <name evidence="6" type="ORF">Poli38472_004432</name>
</gene>
<dbReference type="PRINTS" id="PR00463">
    <property type="entry name" value="EP450I"/>
</dbReference>
<accession>A0A8K1CAZ4</accession>
<evidence type="ECO:0000256" key="1">
    <source>
        <dbReference type="ARBA" id="ARBA00010617"/>
    </source>
</evidence>
<dbReference type="OrthoDB" id="155724at2759"/>